<evidence type="ECO:0000313" key="2">
    <source>
        <dbReference type="EMBL" id="GMR31008.1"/>
    </source>
</evidence>
<name>A0AAN5BZF9_9BILA</name>
<feature type="domain" description="C2H2-type" evidence="1">
    <location>
        <begin position="82"/>
        <end position="104"/>
    </location>
</feature>
<dbReference type="EMBL" id="BTRK01000001">
    <property type="protein sequence ID" value="GMR31008.1"/>
    <property type="molecule type" value="Genomic_DNA"/>
</dbReference>
<organism evidence="2 3">
    <name type="scientific">Pristionchus mayeri</name>
    <dbReference type="NCBI Taxonomy" id="1317129"/>
    <lineage>
        <taxon>Eukaryota</taxon>
        <taxon>Metazoa</taxon>
        <taxon>Ecdysozoa</taxon>
        <taxon>Nematoda</taxon>
        <taxon>Chromadorea</taxon>
        <taxon>Rhabditida</taxon>
        <taxon>Rhabditina</taxon>
        <taxon>Diplogasteromorpha</taxon>
        <taxon>Diplogasteroidea</taxon>
        <taxon>Neodiplogasteridae</taxon>
        <taxon>Pristionchus</taxon>
    </lineage>
</organism>
<sequence length="262" mass="30311">MPQKQPAKSRFAEEKWYGELIDLVVESFEMLRGRDYSRAGYIAICNQMKKGQKAFKEDNEEQAIFVDAVVQKMKKSKEYYHCARCDSFFLQPRQAFHHLMQLEHVDDLEFTCPPLDKMTKAVVNLVNYTVLMWFMEESGQGRIEDTKYSKLPINSSAMKPRNDFIDQLIRKYLGGCAGGRGFTSKTQFFDAQIAKLKNGVDVQIDVALREYIGQSQTFCDICKTVTGTAAEYFAHLRRFDHVMKMKLMHLPTIVANRLANRK</sequence>
<dbReference type="Proteomes" id="UP001328107">
    <property type="component" value="Unassembled WGS sequence"/>
</dbReference>
<protein>
    <recommendedName>
        <fullName evidence="1">C2H2-type domain-containing protein</fullName>
    </recommendedName>
</protein>
<proteinExistence type="predicted"/>
<keyword evidence="3" id="KW-1185">Reference proteome</keyword>
<evidence type="ECO:0000259" key="1">
    <source>
        <dbReference type="PROSITE" id="PS00028"/>
    </source>
</evidence>
<evidence type="ECO:0000313" key="3">
    <source>
        <dbReference type="Proteomes" id="UP001328107"/>
    </source>
</evidence>
<dbReference type="AlphaFoldDB" id="A0AAN5BZF9"/>
<dbReference type="PROSITE" id="PS00028">
    <property type="entry name" value="ZINC_FINGER_C2H2_1"/>
    <property type="match status" value="1"/>
</dbReference>
<gene>
    <name evidence="2" type="ORF">PMAYCL1PPCAC_01203</name>
</gene>
<accession>A0AAN5BZF9</accession>
<comment type="caution">
    <text evidence="2">The sequence shown here is derived from an EMBL/GenBank/DDBJ whole genome shotgun (WGS) entry which is preliminary data.</text>
</comment>
<reference evidence="3" key="1">
    <citation type="submission" date="2022-10" db="EMBL/GenBank/DDBJ databases">
        <title>Genome assembly of Pristionchus species.</title>
        <authorList>
            <person name="Yoshida K."/>
            <person name="Sommer R.J."/>
        </authorList>
    </citation>
    <scope>NUCLEOTIDE SEQUENCE [LARGE SCALE GENOMIC DNA]</scope>
    <source>
        <strain evidence="3">RS5460</strain>
    </source>
</reference>
<dbReference type="InterPro" id="IPR013087">
    <property type="entry name" value="Znf_C2H2_type"/>
</dbReference>